<organism evidence="1 2">
    <name type="scientific">Crystallibacter crystallopoietes</name>
    <dbReference type="NCBI Taxonomy" id="37928"/>
    <lineage>
        <taxon>Bacteria</taxon>
        <taxon>Bacillati</taxon>
        <taxon>Actinomycetota</taxon>
        <taxon>Actinomycetes</taxon>
        <taxon>Micrococcales</taxon>
        <taxon>Micrococcaceae</taxon>
        <taxon>Crystallibacter</taxon>
    </lineage>
</organism>
<dbReference type="EMBL" id="FNKH01000002">
    <property type="protein sequence ID" value="SDQ98194.1"/>
    <property type="molecule type" value="Genomic_DNA"/>
</dbReference>
<gene>
    <name evidence="1" type="ORF">SAMN04489742_3354</name>
</gene>
<dbReference type="Proteomes" id="UP000181917">
    <property type="component" value="Unassembled WGS sequence"/>
</dbReference>
<dbReference type="AlphaFoldDB" id="A0A1H1FBQ6"/>
<dbReference type="KEGG" id="acry:AC20117_00715"/>
<keyword evidence="2" id="KW-1185">Reference proteome</keyword>
<accession>A0A1H1FBQ6</accession>
<name>A0A1H1FBQ6_9MICC</name>
<dbReference type="RefSeq" id="WP_074701460.1">
    <property type="nucleotide sequence ID" value="NZ_CP018863.1"/>
</dbReference>
<protein>
    <submittedName>
        <fullName evidence="1">Uncharacterized protein</fullName>
    </submittedName>
</protein>
<evidence type="ECO:0000313" key="1">
    <source>
        <dbReference type="EMBL" id="SDQ98194.1"/>
    </source>
</evidence>
<proteinExistence type="predicted"/>
<dbReference type="OrthoDB" id="4943423at2"/>
<evidence type="ECO:0000313" key="2">
    <source>
        <dbReference type="Proteomes" id="UP000181917"/>
    </source>
</evidence>
<sequence>MHHTGGPGWRITTDTSAHLLLALYLHDVAGLDGAGLPAVCGADPPVRKADPRQLTAHVGGTRALRREWEQWWSLLIQEDAAAADALVPPAFPAFDASPALQKLLQAHFGAAMSWSSERVADYRLLAEEREASGKTKLVGQMVQDREMELGRDARGFELKFIELPLRERRAWYVEPDKVLLNQYLIDDEGSYRSFIQPIIELLV</sequence>
<reference evidence="1 2" key="1">
    <citation type="submission" date="2016-10" db="EMBL/GenBank/DDBJ databases">
        <authorList>
            <person name="de Groot N.N."/>
        </authorList>
    </citation>
    <scope>NUCLEOTIDE SEQUENCE [LARGE SCALE GENOMIC DNA]</scope>
    <source>
        <strain evidence="1 2">DSM 20117</strain>
    </source>
</reference>